<dbReference type="RefSeq" id="WP_265424849.1">
    <property type="nucleotide sequence ID" value="NZ_JAPFPW010000008.1"/>
</dbReference>
<evidence type="ECO:0000313" key="3">
    <source>
        <dbReference type="EMBL" id="MCW7753981.1"/>
    </source>
</evidence>
<organism evidence="3 4">
    <name type="scientific">Desulfobotulus pelophilus</name>
    <dbReference type="NCBI Taxonomy" id="2823377"/>
    <lineage>
        <taxon>Bacteria</taxon>
        <taxon>Pseudomonadati</taxon>
        <taxon>Thermodesulfobacteriota</taxon>
        <taxon>Desulfobacteria</taxon>
        <taxon>Desulfobacterales</taxon>
        <taxon>Desulfobacteraceae</taxon>
        <taxon>Desulfobotulus</taxon>
    </lineage>
</organism>
<dbReference type="EC" id="2.7.13.3" evidence="2"/>
<comment type="catalytic activity">
    <reaction evidence="1">
        <text>ATP + protein L-histidine = ADP + protein N-phospho-L-histidine.</text>
        <dbReference type="EC" id="2.7.13.3"/>
    </reaction>
</comment>
<comment type="caution">
    <text evidence="3">The sequence shown here is derived from an EMBL/GenBank/DDBJ whole genome shotgun (WGS) entry which is preliminary data.</text>
</comment>
<dbReference type="EMBL" id="JAPFPW010000008">
    <property type="protein sequence ID" value="MCW7753981.1"/>
    <property type="molecule type" value="Genomic_DNA"/>
</dbReference>
<dbReference type="CDD" id="cd00082">
    <property type="entry name" value="HisKA"/>
    <property type="match status" value="1"/>
</dbReference>
<dbReference type="Gene3D" id="1.10.287.130">
    <property type="match status" value="1"/>
</dbReference>
<sequence>MDDFQGIQFSGKITAALTHELRNVLAVIRETGGLMQDVMALTASSGHGDERIRKGFQTIGEQVLRGSELMDRLNRFAHTPDRPEEFFDMAEAAKEFFLLTERFCRLKRIEILPETEALSIYFTASRFYFFVALFTALEMCLSLPEGSRIPVSFSRDRGVLFHGDMVSDGICMELAGGFFVKGDSDGVRVLSGAMVQNVS</sequence>
<accession>A0ABT3N947</accession>
<proteinExistence type="predicted"/>
<dbReference type="Proteomes" id="UP001209681">
    <property type="component" value="Unassembled WGS sequence"/>
</dbReference>
<evidence type="ECO:0000256" key="1">
    <source>
        <dbReference type="ARBA" id="ARBA00000085"/>
    </source>
</evidence>
<dbReference type="InterPro" id="IPR003661">
    <property type="entry name" value="HisK_dim/P_dom"/>
</dbReference>
<keyword evidence="4" id="KW-1185">Reference proteome</keyword>
<name>A0ABT3N947_9BACT</name>
<evidence type="ECO:0000256" key="2">
    <source>
        <dbReference type="ARBA" id="ARBA00012438"/>
    </source>
</evidence>
<protein>
    <recommendedName>
        <fullName evidence="2">histidine kinase</fullName>
        <ecNumber evidence="2">2.7.13.3</ecNumber>
    </recommendedName>
</protein>
<gene>
    <name evidence="3" type="ORF">OOT00_08280</name>
</gene>
<evidence type="ECO:0000313" key="4">
    <source>
        <dbReference type="Proteomes" id="UP001209681"/>
    </source>
</evidence>
<reference evidence="3 4" key="1">
    <citation type="submission" date="2022-11" db="EMBL/GenBank/DDBJ databases">
        <title>Desulfobotulus tamanensis H1 sp. nov. - anaerobic, alkaliphilic, sulphate reducing bacterium isolated from terrestrial mud volcano.</title>
        <authorList>
            <person name="Frolova A."/>
            <person name="Merkel A.Y."/>
            <person name="Slobodkin A.I."/>
        </authorList>
    </citation>
    <scope>NUCLEOTIDE SEQUENCE [LARGE SCALE GENOMIC DNA]</scope>
    <source>
        <strain evidence="3 4">H1</strain>
    </source>
</reference>